<accession>A0ABP8JSS5</accession>
<keyword evidence="13" id="KW-1185">Reference proteome</keyword>
<comment type="function">
    <text evidence="1 9">Catalyzes the acetylation of L-2,4-diaminobutyrate (DABA) to gamma-N-acetyl-alpha,gamma-diaminobutyric acid (ADABA) with acetyl coenzyme A.</text>
</comment>
<dbReference type="InterPro" id="IPR012772">
    <property type="entry name" value="Ectoine_EctA"/>
</dbReference>
<dbReference type="PROSITE" id="PS51186">
    <property type="entry name" value="GNAT"/>
    <property type="match status" value="1"/>
</dbReference>
<keyword evidence="6 9" id="KW-0808">Transferase</keyword>
<feature type="compositionally biased region" description="Basic and acidic residues" evidence="10">
    <location>
        <begin position="158"/>
        <end position="174"/>
    </location>
</feature>
<evidence type="ECO:0000256" key="7">
    <source>
        <dbReference type="ARBA" id="ARBA00023315"/>
    </source>
</evidence>
<evidence type="ECO:0000313" key="13">
    <source>
        <dbReference type="Proteomes" id="UP001500635"/>
    </source>
</evidence>
<dbReference type="InterPro" id="IPR016181">
    <property type="entry name" value="Acyl_CoA_acyltransferase"/>
</dbReference>
<dbReference type="EMBL" id="BAABFR010000043">
    <property type="protein sequence ID" value="GAA4395481.1"/>
    <property type="molecule type" value="Genomic_DNA"/>
</dbReference>
<proteinExistence type="inferred from homology"/>
<dbReference type="EC" id="2.3.1.178" evidence="4 9"/>
<evidence type="ECO:0000256" key="4">
    <source>
        <dbReference type="ARBA" id="ARBA00012355"/>
    </source>
</evidence>
<keyword evidence="7 9" id="KW-0012">Acyltransferase</keyword>
<evidence type="ECO:0000256" key="8">
    <source>
        <dbReference type="ARBA" id="ARBA00048924"/>
    </source>
</evidence>
<dbReference type="PANTHER" id="PTHR43072:SF60">
    <property type="entry name" value="L-2,4-DIAMINOBUTYRIC ACID ACETYLTRANSFERASE"/>
    <property type="match status" value="1"/>
</dbReference>
<reference evidence="13" key="1">
    <citation type="journal article" date="2019" name="Int. J. Syst. Evol. Microbiol.">
        <title>The Global Catalogue of Microorganisms (GCM) 10K type strain sequencing project: providing services to taxonomists for standard genome sequencing and annotation.</title>
        <authorList>
            <consortium name="The Broad Institute Genomics Platform"/>
            <consortium name="The Broad Institute Genome Sequencing Center for Infectious Disease"/>
            <person name="Wu L."/>
            <person name="Ma J."/>
        </authorList>
    </citation>
    <scope>NUCLEOTIDE SEQUENCE [LARGE SCALE GENOMIC DNA]</scope>
    <source>
        <strain evidence="13">JCM 17688</strain>
    </source>
</reference>
<dbReference type="Pfam" id="PF00583">
    <property type="entry name" value="Acetyltransf_1"/>
    <property type="match status" value="1"/>
</dbReference>
<dbReference type="Gene3D" id="3.40.630.30">
    <property type="match status" value="1"/>
</dbReference>
<feature type="domain" description="N-acetyltransferase" evidence="11">
    <location>
        <begin position="21"/>
        <end position="181"/>
    </location>
</feature>
<feature type="region of interest" description="Disordered" evidence="10">
    <location>
        <begin position="1"/>
        <end position="24"/>
    </location>
</feature>
<gene>
    <name evidence="9 12" type="primary">ectA</name>
    <name evidence="12" type="ORF">GCM10023147_28770</name>
</gene>
<evidence type="ECO:0000256" key="3">
    <source>
        <dbReference type="ARBA" id="ARBA00010712"/>
    </source>
</evidence>
<protein>
    <recommendedName>
        <fullName evidence="5 9">L-2,4-diaminobutyric acid acetyltransferase</fullName>
        <shortName evidence="9">DABA acetyltransferase</shortName>
        <ecNumber evidence="4 9">2.3.1.178</ecNumber>
    </recommendedName>
</protein>
<dbReference type="RefSeq" id="WP_344997059.1">
    <property type="nucleotide sequence ID" value="NZ_BAABFR010000043.1"/>
</dbReference>
<comment type="pathway">
    <text evidence="2 9">Amine and polyamine biosynthesis; ectoine biosynthesis; L-ectoine from L-aspartate 4-semialdehyde: step 2/3.</text>
</comment>
<organism evidence="12 13">
    <name type="scientific">Tsukamurella soli</name>
    <dbReference type="NCBI Taxonomy" id="644556"/>
    <lineage>
        <taxon>Bacteria</taxon>
        <taxon>Bacillati</taxon>
        <taxon>Actinomycetota</taxon>
        <taxon>Actinomycetes</taxon>
        <taxon>Mycobacteriales</taxon>
        <taxon>Tsukamurellaceae</taxon>
        <taxon>Tsukamurella</taxon>
    </lineage>
</organism>
<evidence type="ECO:0000256" key="2">
    <source>
        <dbReference type="ARBA" id="ARBA00004978"/>
    </source>
</evidence>
<dbReference type="Proteomes" id="UP001500635">
    <property type="component" value="Unassembled WGS sequence"/>
</dbReference>
<evidence type="ECO:0000256" key="5">
    <source>
        <dbReference type="ARBA" id="ARBA00017935"/>
    </source>
</evidence>
<dbReference type="SUPFAM" id="SSF55729">
    <property type="entry name" value="Acyl-CoA N-acyltransferases (Nat)"/>
    <property type="match status" value="1"/>
</dbReference>
<feature type="region of interest" description="Disordered" evidence="10">
    <location>
        <begin position="158"/>
        <end position="181"/>
    </location>
</feature>
<dbReference type="InterPro" id="IPR000182">
    <property type="entry name" value="GNAT_dom"/>
</dbReference>
<evidence type="ECO:0000256" key="10">
    <source>
        <dbReference type="SAM" id="MobiDB-lite"/>
    </source>
</evidence>
<evidence type="ECO:0000256" key="9">
    <source>
        <dbReference type="RuleBase" id="RU365045"/>
    </source>
</evidence>
<comment type="caution">
    <text evidence="12">The sequence shown here is derived from an EMBL/GenBank/DDBJ whole genome shotgun (WGS) entry which is preliminary data.</text>
</comment>
<evidence type="ECO:0000259" key="11">
    <source>
        <dbReference type="PROSITE" id="PS51186"/>
    </source>
</evidence>
<dbReference type="PANTHER" id="PTHR43072">
    <property type="entry name" value="N-ACETYLTRANSFERASE"/>
    <property type="match status" value="1"/>
</dbReference>
<evidence type="ECO:0000256" key="6">
    <source>
        <dbReference type="ARBA" id="ARBA00022679"/>
    </source>
</evidence>
<sequence length="181" mass="19685">MHPIEVSSTPGITEGAADDAVSIRPPAISDGTRLWEIARDTAVLDLNSTYAYTLWCADFTETSCVAERDGEVVGFITGYIPPSRPDTIFIWQVAVDGTHRGLGIAGRMLNGLLDRLSPQGISRLETTITPSNKASDQLFRSVARARYGTLSVADHFDSSDISPRSDPHGHEPERIYTITPV</sequence>
<dbReference type="CDD" id="cd04301">
    <property type="entry name" value="NAT_SF"/>
    <property type="match status" value="1"/>
</dbReference>
<evidence type="ECO:0000256" key="1">
    <source>
        <dbReference type="ARBA" id="ARBA00003741"/>
    </source>
</evidence>
<evidence type="ECO:0000313" key="12">
    <source>
        <dbReference type="EMBL" id="GAA4395481.1"/>
    </source>
</evidence>
<feature type="compositionally biased region" description="Polar residues" evidence="10">
    <location>
        <begin position="1"/>
        <end position="11"/>
    </location>
</feature>
<dbReference type="NCBIfam" id="TIGR02406">
    <property type="entry name" value="ectoine_EctA"/>
    <property type="match status" value="1"/>
</dbReference>
<name>A0ABP8JSS5_9ACTN</name>
<comment type="similarity">
    <text evidence="3 9">Belongs to the acetyltransferase family. EctA subfamily.</text>
</comment>
<comment type="catalytic activity">
    <reaction evidence="8 9">
        <text>L-2,4-diaminobutanoate + acetyl-CoA = (2S)-4-acetamido-2-aminobutanoate + CoA + H(+)</text>
        <dbReference type="Rhea" id="RHEA:16901"/>
        <dbReference type="ChEBI" id="CHEBI:15378"/>
        <dbReference type="ChEBI" id="CHEBI:57287"/>
        <dbReference type="ChEBI" id="CHEBI:57288"/>
        <dbReference type="ChEBI" id="CHEBI:58761"/>
        <dbReference type="ChEBI" id="CHEBI:58929"/>
        <dbReference type="EC" id="2.3.1.178"/>
    </reaction>
</comment>